<reference evidence="4" key="1">
    <citation type="submission" date="2022-01" db="EMBL/GenBank/DDBJ databases">
        <title>Genome Sequence Resource for Two Populations of Ditylenchus destructor, the Migratory Endoparasitic Phytonematode.</title>
        <authorList>
            <person name="Zhang H."/>
            <person name="Lin R."/>
            <person name="Xie B."/>
        </authorList>
    </citation>
    <scope>NUCLEOTIDE SEQUENCE</scope>
    <source>
        <strain evidence="4">BazhouSP</strain>
    </source>
</reference>
<dbReference type="Gene3D" id="2.30.42.10">
    <property type="match status" value="1"/>
</dbReference>
<evidence type="ECO:0000256" key="1">
    <source>
        <dbReference type="SAM" id="Coils"/>
    </source>
</evidence>
<dbReference type="InterPro" id="IPR051971">
    <property type="entry name" value="E3_ubiquitin-PDZ_ligase"/>
</dbReference>
<organism evidence="4 5">
    <name type="scientific">Ditylenchus destructor</name>
    <dbReference type="NCBI Taxonomy" id="166010"/>
    <lineage>
        <taxon>Eukaryota</taxon>
        <taxon>Metazoa</taxon>
        <taxon>Ecdysozoa</taxon>
        <taxon>Nematoda</taxon>
        <taxon>Chromadorea</taxon>
        <taxon>Rhabditida</taxon>
        <taxon>Tylenchina</taxon>
        <taxon>Tylenchomorpha</taxon>
        <taxon>Sphaerularioidea</taxon>
        <taxon>Anguinidae</taxon>
        <taxon>Anguininae</taxon>
        <taxon>Ditylenchus</taxon>
    </lineage>
</organism>
<feature type="region of interest" description="Disordered" evidence="2">
    <location>
        <begin position="646"/>
        <end position="671"/>
    </location>
</feature>
<dbReference type="PROSITE" id="PS50106">
    <property type="entry name" value="PDZ"/>
    <property type="match status" value="1"/>
</dbReference>
<evidence type="ECO:0000313" key="5">
    <source>
        <dbReference type="Proteomes" id="UP001201812"/>
    </source>
</evidence>
<protein>
    <submittedName>
        <fullName evidence="4">PDZ domain (Also known as DHR or GLGF) domain-containing protein</fullName>
    </submittedName>
</protein>
<keyword evidence="1" id="KW-0175">Coiled coil</keyword>
<evidence type="ECO:0000256" key="2">
    <source>
        <dbReference type="SAM" id="MobiDB-lite"/>
    </source>
</evidence>
<dbReference type="PANTHER" id="PTHR15545:SF8">
    <property type="entry name" value="SLO-INTERACTING PROTEIN 1"/>
    <property type="match status" value="1"/>
</dbReference>
<name>A0AAD4QYS1_9BILA</name>
<dbReference type="PANTHER" id="PTHR15545">
    <property type="entry name" value="PDZ DOMAIN CONTAINING RING FINGER PROTEIN 3, 4"/>
    <property type="match status" value="1"/>
</dbReference>
<feature type="region of interest" description="Disordered" evidence="2">
    <location>
        <begin position="313"/>
        <end position="357"/>
    </location>
</feature>
<keyword evidence="5" id="KW-1185">Reference proteome</keyword>
<sequence length="720" mass="81300">MSNLDFRPVNYMPSNESVHSGNEKTASACNNVATQTDCSINSFLFSLQDRFLRCVEEMEQRASKIEEEDEEGIYEEVMCSDSEMPASEFLFMPQPSQALELEEVILKRTKSCRQLGLTLCYGSVTGGDENSDTNIFIGNVERGSVAEREGRIHVGDQILQINGISIHCRKDAIHEFSKPSEQIVLLLARAGKDSGLSRGTDSDAEVHNAVTQTADRPSATMFMFRASQPPAKILEQSLEHELSQLHLEMENIRMECDRLMRSKAQTAQPITLPPKSQVKENQQPQFGAFLRQQQPPPTNPQPVNKQWAMKSPPVERKFVPPPPLTNRGLWVGGRRQPSDEVQEASSSAYNTGGDSCRSTPMKGDFASQYNNSISTNGYGIPHFPPRRPLRLTTAEKRINVQNVPPPHTIYSPTENPYHTIETPTSVAPNQSQQQPVQFRLPKLLVNFNPAENQLHQPSRMMMQRNSHTGIPAQPAPKEANTRHTMSKNGIIFRPGDMMYTSPDNLAETIALQQRLLRQTMIEQANIIGAAAAASGVDNLRVQSGKHSSTQQKRNENVRAKHCAFETQSNSQNGNNKGDLDQYEWKVKRRADGTRYITRRPLKSRILKAREEQVNKERLGVSTDDDAASELKAGKFWSREERKRHLERAKERKQRHNRILNEREQANSTDKEILQLSQRKQQRKNSRQLFDRFTTIQEFLAHGVRDPTTHPVGGILSVTTV</sequence>
<dbReference type="InterPro" id="IPR001478">
    <property type="entry name" value="PDZ"/>
</dbReference>
<feature type="compositionally biased region" description="Basic and acidic residues" evidence="2">
    <location>
        <begin position="658"/>
        <end position="671"/>
    </location>
</feature>
<dbReference type="Pfam" id="PF00595">
    <property type="entry name" value="PDZ"/>
    <property type="match status" value="1"/>
</dbReference>
<comment type="caution">
    <text evidence="4">The sequence shown here is derived from an EMBL/GenBank/DDBJ whole genome shotgun (WGS) entry which is preliminary data.</text>
</comment>
<dbReference type="CDD" id="cd06716">
    <property type="entry name" value="PDZ2-PDZRN4-like"/>
    <property type="match status" value="1"/>
</dbReference>
<feature type="coiled-coil region" evidence="1">
    <location>
        <begin position="235"/>
        <end position="262"/>
    </location>
</feature>
<feature type="compositionally biased region" description="Polar residues" evidence="2">
    <location>
        <begin position="343"/>
        <end position="357"/>
    </location>
</feature>
<proteinExistence type="predicted"/>
<dbReference type="InterPro" id="IPR036034">
    <property type="entry name" value="PDZ_sf"/>
</dbReference>
<dbReference type="EMBL" id="JAKKPZ010000027">
    <property type="protein sequence ID" value="KAI1710125.1"/>
    <property type="molecule type" value="Genomic_DNA"/>
</dbReference>
<evidence type="ECO:0000313" key="4">
    <source>
        <dbReference type="EMBL" id="KAI1710125.1"/>
    </source>
</evidence>
<dbReference type="Proteomes" id="UP001201812">
    <property type="component" value="Unassembled WGS sequence"/>
</dbReference>
<feature type="domain" description="PDZ" evidence="3">
    <location>
        <begin position="103"/>
        <end position="191"/>
    </location>
</feature>
<dbReference type="SUPFAM" id="SSF50156">
    <property type="entry name" value="PDZ domain-like"/>
    <property type="match status" value="1"/>
</dbReference>
<evidence type="ECO:0000259" key="3">
    <source>
        <dbReference type="PROSITE" id="PS50106"/>
    </source>
</evidence>
<accession>A0AAD4QYS1</accession>
<gene>
    <name evidence="4" type="ORF">DdX_10799</name>
</gene>
<dbReference type="SMART" id="SM00228">
    <property type="entry name" value="PDZ"/>
    <property type="match status" value="1"/>
</dbReference>
<dbReference type="AlphaFoldDB" id="A0AAD4QYS1"/>